<protein>
    <submittedName>
        <fullName evidence="1">Uncharacterized protein</fullName>
    </submittedName>
</protein>
<dbReference type="RefSeq" id="WP_151970727.1">
    <property type="nucleotide sequence ID" value="NZ_AP019860.1"/>
</dbReference>
<dbReference type="KEGG" id="uam:UABAM_05067"/>
<reference evidence="1 2" key="1">
    <citation type="submission" date="2019-08" db="EMBL/GenBank/DDBJ databases">
        <title>Complete genome sequence of Candidatus Uab amorphum.</title>
        <authorList>
            <person name="Shiratori T."/>
            <person name="Suzuki S."/>
            <person name="Kakizawa Y."/>
            <person name="Ishida K."/>
        </authorList>
    </citation>
    <scope>NUCLEOTIDE SEQUENCE [LARGE SCALE GENOMIC DNA]</scope>
    <source>
        <strain evidence="1 2">SRT547</strain>
    </source>
</reference>
<organism evidence="1 2">
    <name type="scientific">Uabimicrobium amorphum</name>
    <dbReference type="NCBI Taxonomy" id="2596890"/>
    <lineage>
        <taxon>Bacteria</taxon>
        <taxon>Pseudomonadati</taxon>
        <taxon>Planctomycetota</taxon>
        <taxon>Candidatus Uabimicrobiia</taxon>
        <taxon>Candidatus Uabimicrobiales</taxon>
        <taxon>Candidatus Uabimicrobiaceae</taxon>
        <taxon>Candidatus Uabimicrobium</taxon>
    </lineage>
</organism>
<dbReference type="EMBL" id="AP019860">
    <property type="protein sequence ID" value="BBM86681.1"/>
    <property type="molecule type" value="Genomic_DNA"/>
</dbReference>
<gene>
    <name evidence="1" type="ORF">UABAM_05067</name>
</gene>
<evidence type="ECO:0000313" key="2">
    <source>
        <dbReference type="Proteomes" id="UP000326354"/>
    </source>
</evidence>
<accession>A0A5S9ISM4</accession>
<sequence length="224" mass="25661">MNKIEVNPQITNFVLFSGGGGLISREQLLALTAGTNQIVIREVPASFDPETLVIDFDQPNVNISEFVIKKPNRQYVDDNLKREGACAEKLIQNSVEIGNRRPEIIDVCESVMLRTYLDEEVYLVICLKTDKEISTKLTMSYFIDDTRFSWKPTITVELDENGETAMVKGFIAITNESAKRFENVEVSFADFAKDMGEDATNMRLEPKKFKEEMRKKRVRMMKLK</sequence>
<proteinExistence type="predicted"/>
<evidence type="ECO:0000313" key="1">
    <source>
        <dbReference type="EMBL" id="BBM86681.1"/>
    </source>
</evidence>
<name>A0A5S9ISM4_UABAM</name>
<keyword evidence="2" id="KW-1185">Reference proteome</keyword>
<dbReference type="AlphaFoldDB" id="A0A5S9ISM4"/>
<dbReference type="Proteomes" id="UP000326354">
    <property type="component" value="Chromosome"/>
</dbReference>